<dbReference type="Proteomes" id="UP000316252">
    <property type="component" value="Unassembled WGS sequence"/>
</dbReference>
<accession>A0A506Y1M9</accession>
<dbReference type="RefSeq" id="WP_141163230.1">
    <property type="nucleotide sequence ID" value="NZ_VHQG01000002.1"/>
</dbReference>
<comment type="caution">
    <text evidence="3">The sequence shown here is derived from an EMBL/GenBank/DDBJ whole genome shotgun (WGS) entry which is preliminary data.</text>
</comment>
<dbReference type="InterPro" id="IPR029044">
    <property type="entry name" value="Nucleotide-diphossugar_trans"/>
</dbReference>
<evidence type="ECO:0000259" key="2">
    <source>
        <dbReference type="Pfam" id="PF00535"/>
    </source>
</evidence>
<evidence type="ECO:0000313" key="4">
    <source>
        <dbReference type="Proteomes" id="UP000316252"/>
    </source>
</evidence>
<keyword evidence="3" id="KW-0808">Transferase</keyword>
<dbReference type="PANTHER" id="PTHR43685:SF2">
    <property type="entry name" value="GLYCOSYLTRANSFERASE 2-LIKE DOMAIN-CONTAINING PROTEIN"/>
    <property type="match status" value="1"/>
</dbReference>
<dbReference type="SUPFAM" id="SSF53448">
    <property type="entry name" value="Nucleotide-diphospho-sugar transferases"/>
    <property type="match status" value="1"/>
</dbReference>
<dbReference type="InterPro" id="IPR050834">
    <property type="entry name" value="Glycosyltransf_2"/>
</dbReference>
<gene>
    <name evidence="3" type="ORF">FJ657_08430</name>
</gene>
<keyword evidence="4" id="KW-1185">Reference proteome</keyword>
<keyword evidence="1" id="KW-0472">Membrane</keyword>
<sequence length="358" mass="38019">MDPSPASTPELPALPPQPGVSYVMPVLNEAGYIEAAVASILAQRNPGESELILALGPSTDGTDAIVARLAAREPRIRIVDNPASDIPIGLNRAIAVSRFPVIVRVDAHTELAEGYTVRGVETLARTGAASLGGVMQATGRPGVQAAVARAYNSRFGLGGGAYHGGEEVPEGPAESAYMGIMRREAVDAVGGFDETLRRGEDWEFNHRLRRAGYLVWLDPKLRVTYWPRSTWARLARQFVATGIWRGELVRRLGGSNPLRFFAPPVLLLSLVLSVVLLPLHASGLLHGAAGWILALVYLGPLAYLALLVAAAATTSGGLIDRLRFAGVLAVMHLSWAAGFVVGVVRGARDAVDTSRTES</sequence>
<feature type="transmembrane region" description="Helical" evidence="1">
    <location>
        <begin position="291"/>
        <end position="312"/>
    </location>
</feature>
<reference evidence="3 4" key="1">
    <citation type="submission" date="2019-06" db="EMBL/GenBank/DDBJ databases">
        <authorList>
            <person name="Li F."/>
        </authorList>
    </citation>
    <scope>NUCLEOTIDE SEQUENCE [LARGE SCALE GENOMIC DNA]</scope>
    <source>
        <strain evidence="3 4">10F1D-1</strain>
    </source>
</reference>
<evidence type="ECO:0000313" key="3">
    <source>
        <dbReference type="EMBL" id="TPW75872.1"/>
    </source>
</evidence>
<dbReference type="CDD" id="cd02525">
    <property type="entry name" value="Succinoglycan_BP_ExoA"/>
    <property type="match status" value="1"/>
</dbReference>
<dbReference type="AlphaFoldDB" id="A0A506Y1M9"/>
<keyword evidence="1" id="KW-0812">Transmembrane</keyword>
<dbReference type="InterPro" id="IPR001173">
    <property type="entry name" value="Glyco_trans_2-like"/>
</dbReference>
<feature type="transmembrane region" description="Helical" evidence="1">
    <location>
        <begin position="260"/>
        <end position="279"/>
    </location>
</feature>
<evidence type="ECO:0000256" key="1">
    <source>
        <dbReference type="SAM" id="Phobius"/>
    </source>
</evidence>
<feature type="domain" description="Glycosyltransferase 2-like" evidence="2">
    <location>
        <begin position="21"/>
        <end position="188"/>
    </location>
</feature>
<dbReference type="OrthoDB" id="1757142at2"/>
<name>A0A506Y1M9_9MICO</name>
<dbReference type="GO" id="GO:0016740">
    <property type="term" value="F:transferase activity"/>
    <property type="evidence" value="ECO:0007669"/>
    <property type="project" value="UniProtKB-KW"/>
</dbReference>
<dbReference type="Pfam" id="PF00535">
    <property type="entry name" value="Glycos_transf_2"/>
    <property type="match status" value="1"/>
</dbReference>
<keyword evidence="1" id="KW-1133">Transmembrane helix</keyword>
<feature type="transmembrane region" description="Helical" evidence="1">
    <location>
        <begin position="324"/>
        <end position="344"/>
    </location>
</feature>
<dbReference type="Gene3D" id="3.90.550.10">
    <property type="entry name" value="Spore Coat Polysaccharide Biosynthesis Protein SpsA, Chain A"/>
    <property type="match status" value="1"/>
</dbReference>
<dbReference type="EMBL" id="VHQG01000002">
    <property type="protein sequence ID" value="TPW75872.1"/>
    <property type="molecule type" value="Genomic_DNA"/>
</dbReference>
<proteinExistence type="predicted"/>
<protein>
    <submittedName>
        <fullName evidence="3">Glycosyltransferase family 2 protein</fullName>
    </submittedName>
</protein>
<dbReference type="PANTHER" id="PTHR43685">
    <property type="entry name" value="GLYCOSYLTRANSFERASE"/>
    <property type="match status" value="1"/>
</dbReference>
<organism evidence="3 4">
    <name type="scientific">Schumannella soli</name>
    <dbReference type="NCBI Taxonomy" id="2590779"/>
    <lineage>
        <taxon>Bacteria</taxon>
        <taxon>Bacillati</taxon>
        <taxon>Actinomycetota</taxon>
        <taxon>Actinomycetes</taxon>
        <taxon>Micrococcales</taxon>
        <taxon>Microbacteriaceae</taxon>
        <taxon>Schumannella</taxon>
    </lineage>
</organism>